<keyword evidence="2" id="KW-1185">Reference proteome</keyword>
<dbReference type="Proteomes" id="UP000235584">
    <property type="component" value="Chromosome"/>
</dbReference>
<gene>
    <name evidence="1" type="ORF">C0V70_00390</name>
</gene>
<reference evidence="1 2" key="1">
    <citation type="submission" date="2018-01" db="EMBL/GenBank/DDBJ databases">
        <title>Complete genome sequence of Bacteriovorax stolpii DSM12778.</title>
        <authorList>
            <person name="Tang B."/>
            <person name="Chang J."/>
        </authorList>
    </citation>
    <scope>NUCLEOTIDE SEQUENCE [LARGE SCALE GENOMIC DNA]</scope>
    <source>
        <strain evidence="1 2">DSM 12778</strain>
    </source>
</reference>
<evidence type="ECO:0000313" key="2">
    <source>
        <dbReference type="Proteomes" id="UP000235584"/>
    </source>
</evidence>
<evidence type="ECO:0000313" key="1">
    <source>
        <dbReference type="EMBL" id="AUN96586.1"/>
    </source>
</evidence>
<dbReference type="KEGG" id="bsto:C0V70_00390"/>
<name>A0A2K9NM49_BACTC</name>
<accession>A0A2K9NM49</accession>
<sequence length="295" mass="34417">MNKKIQLLVVALVSFGLGATTTYLLSLKEPQKQSASQFVKSDTQTAEVAKEESRKPFFVKPEVHNESEQVRNEAVATEEAVKASGEKKPVDYFNLAKNIRDFQDKVSAEIRKTFKTISLSDETQSAKKDRLNGKYEMFFEENRLWYKAEVDVSTGEKLHLFFNYYNCDVDRGGKKKNEPRDILERCFVMWGFLYYKQNWEQYSISSNSDFFLWKDDMPYAALEIENLGDYAKENSLLKMMVPIPDDSDPMYSLNYRDGKFQWTKGQTVNWRPVNDKGIKKFMDMVNKHQTGWPKP</sequence>
<proteinExistence type="predicted"/>
<protein>
    <submittedName>
        <fullName evidence="1">Uncharacterized protein</fullName>
    </submittedName>
</protein>
<dbReference type="RefSeq" id="WP_102241881.1">
    <property type="nucleotide sequence ID" value="NZ_CP025704.1"/>
</dbReference>
<organism evidence="1 2">
    <name type="scientific">Bacteriovorax stolpii</name>
    <name type="common">Bdellovibrio stolpii</name>
    <dbReference type="NCBI Taxonomy" id="960"/>
    <lineage>
        <taxon>Bacteria</taxon>
        <taxon>Pseudomonadati</taxon>
        <taxon>Bdellovibrionota</taxon>
        <taxon>Bacteriovoracia</taxon>
        <taxon>Bacteriovoracales</taxon>
        <taxon>Bacteriovoracaceae</taxon>
        <taxon>Bacteriovorax</taxon>
    </lineage>
</organism>
<dbReference type="EMBL" id="CP025704">
    <property type="protein sequence ID" value="AUN96586.1"/>
    <property type="molecule type" value="Genomic_DNA"/>
</dbReference>
<dbReference type="AlphaFoldDB" id="A0A2K9NM49"/>